<keyword evidence="7" id="KW-0472">Membrane</keyword>
<dbReference type="GO" id="GO:0004382">
    <property type="term" value="F:GDP phosphatase activity"/>
    <property type="evidence" value="ECO:0007669"/>
    <property type="project" value="TreeGrafter"/>
</dbReference>
<dbReference type="GO" id="GO:0005524">
    <property type="term" value="F:ATP binding"/>
    <property type="evidence" value="ECO:0007669"/>
    <property type="project" value="UniProtKB-KW"/>
</dbReference>
<accession>A0A0L6VQ22</accession>
<dbReference type="PANTHER" id="PTHR11782:SF121">
    <property type="entry name" value="NUCLEOSIDE-DIPHOSPHATASE MIG-23"/>
    <property type="match status" value="1"/>
</dbReference>
<proteinExistence type="inferred from homology"/>
<dbReference type="VEuPathDB" id="FungiDB:VP01_121g8"/>
<feature type="region of interest" description="Disordered" evidence="6">
    <location>
        <begin position="1370"/>
        <end position="1392"/>
    </location>
</feature>
<feature type="compositionally biased region" description="Basic and acidic residues" evidence="6">
    <location>
        <begin position="161"/>
        <end position="178"/>
    </location>
</feature>
<dbReference type="InterPro" id="IPR000407">
    <property type="entry name" value="GDA1_CD39_NTPase"/>
</dbReference>
<dbReference type="GO" id="GO:0045134">
    <property type="term" value="F:UDP phosphatase activity"/>
    <property type="evidence" value="ECO:0007669"/>
    <property type="project" value="TreeGrafter"/>
</dbReference>
<evidence type="ECO:0000256" key="3">
    <source>
        <dbReference type="PIRSR" id="PIRSR600407-1"/>
    </source>
</evidence>
<name>A0A0L6VQ22_9BASI</name>
<dbReference type="CDD" id="cd24039">
    <property type="entry name" value="ASKHA_NBD_YND1-like"/>
    <property type="match status" value="1"/>
</dbReference>
<evidence type="ECO:0000256" key="4">
    <source>
        <dbReference type="PIRSR" id="PIRSR600407-2"/>
    </source>
</evidence>
<keyword evidence="4" id="KW-0547">Nucleotide-binding</keyword>
<feature type="compositionally biased region" description="Low complexity" evidence="6">
    <location>
        <begin position="1676"/>
        <end position="1685"/>
    </location>
</feature>
<comment type="similarity">
    <text evidence="1 5">Belongs to the GDA1/CD39 NTPase family.</text>
</comment>
<feature type="region of interest" description="Disordered" evidence="6">
    <location>
        <begin position="72"/>
        <end position="97"/>
    </location>
</feature>
<keyword evidence="7" id="KW-0812">Transmembrane</keyword>
<keyword evidence="7" id="KW-1133">Transmembrane helix</keyword>
<keyword evidence="2 5" id="KW-0378">Hydrolase</keyword>
<comment type="caution">
    <text evidence="8">The sequence shown here is derived from an EMBL/GenBank/DDBJ whole genome shotgun (WGS) entry which is preliminary data.</text>
</comment>
<feature type="region of interest" description="Disordered" evidence="6">
    <location>
        <begin position="1448"/>
        <end position="1486"/>
    </location>
</feature>
<evidence type="ECO:0000256" key="6">
    <source>
        <dbReference type="SAM" id="MobiDB-lite"/>
    </source>
</evidence>
<dbReference type="GO" id="GO:0005794">
    <property type="term" value="C:Golgi apparatus"/>
    <property type="evidence" value="ECO:0007669"/>
    <property type="project" value="TreeGrafter"/>
</dbReference>
<feature type="compositionally biased region" description="Polar residues" evidence="6">
    <location>
        <begin position="1460"/>
        <end position="1479"/>
    </location>
</feature>
<feature type="region of interest" description="Disordered" evidence="6">
    <location>
        <begin position="1503"/>
        <end position="1551"/>
    </location>
</feature>
<dbReference type="EMBL" id="LAVV01002444">
    <property type="protein sequence ID" value="KNZ62826.1"/>
    <property type="molecule type" value="Genomic_DNA"/>
</dbReference>
<keyword evidence="4" id="KW-0067">ATP-binding</keyword>
<evidence type="ECO:0000256" key="1">
    <source>
        <dbReference type="ARBA" id="ARBA00009283"/>
    </source>
</evidence>
<reference evidence="8 9" key="1">
    <citation type="submission" date="2015-08" db="EMBL/GenBank/DDBJ databases">
        <title>Next Generation Sequencing and Analysis of the Genome of Puccinia sorghi L Schw, the Causal Agent of Maize Common Rust.</title>
        <authorList>
            <person name="Rochi L."/>
            <person name="Burguener G."/>
            <person name="Darino M."/>
            <person name="Turjanski A."/>
            <person name="Kreff E."/>
            <person name="Dieguez M.J."/>
            <person name="Sacco F."/>
        </authorList>
    </citation>
    <scope>NUCLEOTIDE SEQUENCE [LARGE SCALE GENOMIC DNA]</scope>
    <source>
        <strain evidence="8 9">RO10H11247</strain>
    </source>
</reference>
<feature type="binding site" evidence="4">
    <location>
        <begin position="1091"/>
        <end position="1095"/>
    </location>
    <ligand>
        <name>ATP</name>
        <dbReference type="ChEBI" id="CHEBI:30616"/>
    </ligand>
</feature>
<dbReference type="OrthoDB" id="6372431at2759"/>
<feature type="region of interest" description="Disordered" evidence="6">
    <location>
        <begin position="1656"/>
        <end position="1690"/>
    </location>
</feature>
<keyword evidence="9" id="KW-1185">Reference proteome</keyword>
<evidence type="ECO:0008006" key="10">
    <source>
        <dbReference type="Google" id="ProtNLM"/>
    </source>
</evidence>
<dbReference type="GO" id="GO:0016020">
    <property type="term" value="C:membrane"/>
    <property type="evidence" value="ECO:0007669"/>
    <property type="project" value="TreeGrafter"/>
</dbReference>
<dbReference type="GO" id="GO:0006256">
    <property type="term" value="P:UDP catabolic process"/>
    <property type="evidence" value="ECO:0007669"/>
    <property type="project" value="TreeGrafter"/>
</dbReference>
<evidence type="ECO:0000256" key="2">
    <source>
        <dbReference type="ARBA" id="ARBA00022801"/>
    </source>
</evidence>
<feature type="compositionally biased region" description="Basic residues" evidence="6">
    <location>
        <begin position="1666"/>
        <end position="1675"/>
    </location>
</feature>
<feature type="transmembrane region" description="Helical" evidence="7">
    <location>
        <begin position="1402"/>
        <end position="1422"/>
    </location>
</feature>
<sequence length="1703" mass="191521">MTAGAASTPAAGCSRQGKDLGEAGEQAKTASTASATTRLPQIGEHIPETHSAELPSLGHSHLTQERPLPPIHQLSHSKFHSSSVDLPDVSPKPHEPKLETVSKPTFFKEQVTRFKKYWSHLVCDPAFKQFKPCGAVKRNNILSETDSTISAHRKTSSRRFSRPEKPLPHNLKHPGEARAHLTGFNPHIRGAQSFNGRMGAASGVSSERFGQLMWTKSVQGRHPSSGWEPKELAQSIGKELDPSGKNPKLTSRLEPYLENIQHREEAIASLHPLKTQWAQANRLISEHYRTGLEPLLEAQEGVARIVIETLLKTEPEEFDKRFIPELNRILDIIDSRTRLLREDKLPPLSYVVEPRKKRLERINQRTQHIAERKKKWGLTTSSNSWYFFPNPLLMHERADDRFETFVQARVVQLTNAEPVQVAITSRSVAQDLIPTLPKDLDLLDEVTRFSILKGIEKVFNDIQPEVTDYVRTLVIHRLATAMPFQSELKDLFTQLLLSTNKEDEAWKESLFTRVSPIQMSPSKVFEKLTQPPDSKTQIRYTLSNPPHKPVVVPSTELVGGLPHQLMNARMLNFGLSKDLQEARKAADILLQHALNDNAANLPFIDELFQKGVIDAAMRTRLHDAGRISREELINALGSETDFKRELLHKHGEDILSELTDYHSISPESYTKATQFLTHLYVLQLNQKAKSIYLTRDAFLKPNSFKLDQAWDVYDQNAITEFVHNRGSDADIIRAFVNAQYPPLPRERPVGMNKFLSEIKIPQEPRGKLFEDEFADFDERLLAIFEHPLAHNDERLEGTSYEELSGEARETLNGIVSEILSNRDKIQEHIDEIPLLEREIKEAEDNELAAVLPRLGKFFNEKVQQPLSPRDEHPISVAQSHLSPTNQNQKERGMTATTTHGWLEDRQFGIVLDAGSSGTRIQVYSWKSPETQQKERLANHQSTRVLPRIETGVQDGNEWQLKAEPGISSFGSHPHHLGQYLKPLLDHALKLIPPAQIPTTPFYLLATAGMRLLPQSQQDDILQEVCRYIKGNYRFRIDNCHQHVQIISGEEEGTFGWLAVNYLMDGFDPPLHAAGSASERPSSTFGFLDMGGASTQIAFEPNPLAQIEHANNLTKLTLRLLDGTEISHSVFVTTWLGYGTNKARERYSQQLVQQHSSEHQSAIIPDPCLPTALVLPSPSPNYQFNGTGDFKQCIQNVSPLLNKNTPCLDEPCLFDGKHVPPIDFSVNRFIGISEYWYSTQDLWSMGGMYDFVEFEKKAISYCQLNWGEIIENHKSGTRWPSNVEISRLETQCFKAAWIINILHEGIGLPRIIDKGGRGDRKDYNQQGVQKAVQKGLLNSPSPASFQSLNEVGNITVSWTLGKMVLELSQQISSGRHPSSEEHSFGRPQHEKVMKEPLSHGRSWMNPMVFLVVTLGALVCWFLYSCSRTLCQFQKERRLGGQGYVLASMEEGDGGRRESHQSRGQSTTRLFRKPSLSSSSRQHPEGGGLIQQTVSRAIRAWTHSSFSSSSSHPNAASSCRAVRGSPNFPKLQGAGTSEDSRHEPPVSITTSLSAPVGGAGFQASVSARTSLDDGLFMSVPISRTGSSTGRLFDDRPSPLPPHPSPHLDSPAQTDLLFPVADRPKYRFSHSKSFQSLSNPHNHLNHLHLDELDYQPSAIHDRAHSPSPNHRHSFHHHFQQQQPQQQQRTLNSDSCSNLTDLNLHSQ</sequence>
<feature type="active site" description="Proton acceptor" evidence="3">
    <location>
        <position position="1051"/>
    </location>
</feature>
<feature type="compositionally biased region" description="Basic and acidic residues" evidence="6">
    <location>
        <begin position="1376"/>
        <end position="1392"/>
    </location>
</feature>
<feature type="compositionally biased region" description="Polar residues" evidence="6">
    <location>
        <begin position="74"/>
        <end position="84"/>
    </location>
</feature>
<dbReference type="Proteomes" id="UP000037035">
    <property type="component" value="Unassembled WGS sequence"/>
</dbReference>
<evidence type="ECO:0000256" key="7">
    <source>
        <dbReference type="SAM" id="Phobius"/>
    </source>
</evidence>
<dbReference type="GO" id="GO:0017111">
    <property type="term" value="F:ribonucleoside triphosphate phosphatase activity"/>
    <property type="evidence" value="ECO:0007669"/>
    <property type="project" value="TreeGrafter"/>
</dbReference>
<feature type="compositionally biased region" description="Low complexity" evidence="6">
    <location>
        <begin position="27"/>
        <end position="37"/>
    </location>
</feature>
<feature type="compositionally biased region" description="Basic residues" evidence="6">
    <location>
        <begin position="151"/>
        <end position="160"/>
    </location>
</feature>
<evidence type="ECO:0000256" key="5">
    <source>
        <dbReference type="RuleBase" id="RU003833"/>
    </source>
</evidence>
<dbReference type="GO" id="GO:0046036">
    <property type="term" value="P:CTP metabolic process"/>
    <property type="evidence" value="ECO:0007669"/>
    <property type="project" value="TreeGrafter"/>
</dbReference>
<feature type="region of interest" description="Disordered" evidence="6">
    <location>
        <begin position="1578"/>
        <end position="1610"/>
    </location>
</feature>
<dbReference type="PROSITE" id="PS01238">
    <property type="entry name" value="GDA1_CD39_NTPASE"/>
    <property type="match status" value="1"/>
</dbReference>
<feature type="region of interest" description="Disordered" evidence="6">
    <location>
        <begin position="1"/>
        <end position="43"/>
    </location>
</feature>
<evidence type="ECO:0000313" key="9">
    <source>
        <dbReference type="Proteomes" id="UP000037035"/>
    </source>
</evidence>
<dbReference type="Gene3D" id="3.30.420.150">
    <property type="entry name" value="Exopolyphosphatase. Domain 2"/>
    <property type="match status" value="1"/>
</dbReference>
<feature type="region of interest" description="Disordered" evidence="6">
    <location>
        <begin position="148"/>
        <end position="178"/>
    </location>
</feature>
<dbReference type="Pfam" id="PF01150">
    <property type="entry name" value="GDA1_CD39"/>
    <property type="match status" value="1"/>
</dbReference>
<dbReference type="Gene3D" id="3.30.420.40">
    <property type="match status" value="1"/>
</dbReference>
<organism evidence="8 9">
    <name type="scientific">Puccinia sorghi</name>
    <dbReference type="NCBI Taxonomy" id="27349"/>
    <lineage>
        <taxon>Eukaryota</taxon>
        <taxon>Fungi</taxon>
        <taxon>Dikarya</taxon>
        <taxon>Basidiomycota</taxon>
        <taxon>Pucciniomycotina</taxon>
        <taxon>Pucciniomycetes</taxon>
        <taxon>Pucciniales</taxon>
        <taxon>Pucciniaceae</taxon>
        <taxon>Puccinia</taxon>
    </lineage>
</organism>
<protein>
    <recommendedName>
        <fullName evidence="10">Golgi apyrase</fullName>
    </recommendedName>
</protein>
<dbReference type="PANTHER" id="PTHR11782">
    <property type="entry name" value="ADENOSINE/GUANOSINE DIPHOSPHATASE"/>
    <property type="match status" value="1"/>
</dbReference>
<evidence type="ECO:0000313" key="8">
    <source>
        <dbReference type="EMBL" id="KNZ62826.1"/>
    </source>
</evidence>
<dbReference type="STRING" id="27349.A0A0L6VQ22"/>
<gene>
    <name evidence="8" type="ORF">VP01_121g8</name>
</gene>
<feature type="compositionally biased region" description="Low complexity" evidence="6">
    <location>
        <begin position="1503"/>
        <end position="1516"/>
    </location>
</feature>